<organism evidence="3 4">
    <name type="scientific">Actinomycetospora endophytica</name>
    <dbReference type="NCBI Taxonomy" id="2291215"/>
    <lineage>
        <taxon>Bacteria</taxon>
        <taxon>Bacillati</taxon>
        <taxon>Actinomycetota</taxon>
        <taxon>Actinomycetes</taxon>
        <taxon>Pseudonocardiales</taxon>
        <taxon>Pseudonocardiaceae</taxon>
        <taxon>Actinomycetospora</taxon>
    </lineage>
</organism>
<dbReference type="SUPFAM" id="SSF109854">
    <property type="entry name" value="DinB/YfiT-like putative metalloenzymes"/>
    <property type="match status" value="1"/>
</dbReference>
<evidence type="ECO:0000313" key="3">
    <source>
        <dbReference type="EMBL" id="MCD2197944.1"/>
    </source>
</evidence>
<dbReference type="InterPro" id="IPR034660">
    <property type="entry name" value="DinB/YfiT-like"/>
</dbReference>
<dbReference type="SUPFAM" id="SSF55718">
    <property type="entry name" value="SCP-like"/>
    <property type="match status" value="1"/>
</dbReference>
<feature type="region of interest" description="Disordered" evidence="1">
    <location>
        <begin position="1"/>
        <end position="21"/>
    </location>
</feature>
<dbReference type="InterPro" id="IPR024344">
    <property type="entry name" value="MDMPI_metal-binding"/>
</dbReference>
<dbReference type="Proteomes" id="UP001199469">
    <property type="component" value="Unassembled WGS sequence"/>
</dbReference>
<feature type="domain" description="Mycothiol-dependent maleylpyruvate isomerase metal-binding" evidence="2">
    <location>
        <begin position="32"/>
        <end position="168"/>
    </location>
</feature>
<dbReference type="NCBIfam" id="TIGR03083">
    <property type="entry name" value="maleylpyruvate isomerase family mycothiol-dependent enzyme"/>
    <property type="match status" value="1"/>
</dbReference>
<dbReference type="Pfam" id="PF11716">
    <property type="entry name" value="MDMPI_N"/>
    <property type="match status" value="1"/>
</dbReference>
<evidence type="ECO:0000259" key="2">
    <source>
        <dbReference type="Pfam" id="PF11716"/>
    </source>
</evidence>
<keyword evidence="4" id="KW-1185">Reference proteome</keyword>
<evidence type="ECO:0000256" key="1">
    <source>
        <dbReference type="SAM" id="MobiDB-lite"/>
    </source>
</evidence>
<protein>
    <submittedName>
        <fullName evidence="3">Maleylpyruvate isomerase family mycothiol-dependent enzyme</fullName>
    </submittedName>
</protein>
<proteinExistence type="predicted"/>
<reference evidence="3 4" key="1">
    <citation type="submission" date="2021-11" db="EMBL/GenBank/DDBJ databases">
        <title>Draft genome sequence of Actinomycetospora sp. SF1 isolated from the rhizosphere soil.</title>
        <authorList>
            <person name="Duangmal K."/>
            <person name="Chantavorakit T."/>
        </authorList>
    </citation>
    <scope>NUCLEOTIDE SEQUENCE [LARGE SCALE GENOMIC DNA]</scope>
    <source>
        <strain evidence="3 4">TBRC 5722</strain>
    </source>
</reference>
<gene>
    <name evidence="3" type="ORF">LQ327_31695</name>
</gene>
<keyword evidence="3" id="KW-0413">Isomerase</keyword>
<dbReference type="RefSeq" id="WP_230740418.1">
    <property type="nucleotide sequence ID" value="NZ_JAJNDB010000010.1"/>
</dbReference>
<accession>A0ABS8PIF0</accession>
<name>A0ABS8PIF0_9PSEU</name>
<dbReference type="GO" id="GO:0016853">
    <property type="term" value="F:isomerase activity"/>
    <property type="evidence" value="ECO:0007669"/>
    <property type="project" value="UniProtKB-KW"/>
</dbReference>
<evidence type="ECO:0000313" key="4">
    <source>
        <dbReference type="Proteomes" id="UP001199469"/>
    </source>
</evidence>
<dbReference type="Gene3D" id="1.20.120.450">
    <property type="entry name" value="dinb family like domain"/>
    <property type="match status" value="1"/>
</dbReference>
<dbReference type="InterPro" id="IPR017517">
    <property type="entry name" value="Maleyloyr_isom"/>
</dbReference>
<dbReference type="EMBL" id="JAJNDB010000010">
    <property type="protein sequence ID" value="MCD2197944.1"/>
    <property type="molecule type" value="Genomic_DNA"/>
</dbReference>
<comment type="caution">
    <text evidence="3">The sequence shown here is derived from an EMBL/GenBank/DDBJ whole genome shotgun (WGS) entry which is preliminary data.</text>
</comment>
<dbReference type="Gene3D" id="3.30.1050.20">
    <property type="match status" value="1"/>
</dbReference>
<sequence length="254" mass="27257">MSRPASAPEGPLAHAGSPAPDADLDGSLAAVTAATERFVAALATLDDADVAGPTLIPPWTRGHVVTHVARAADSYRRLLAGAAEGREVPQYPSMEFRAEQIEAGARRPVAALIDDVTDASDAFVATMQELPDHAWDAQVRMRPGELRGPAALPWIRVREIEVHHVDLALGYGFADIPSATARWILDDILFEFARRDPLPPLRLAASDTDLQRELGPPAPWVRGTQAELLAWLSGRSSGEGLTRDDGSGPAPYWI</sequence>
<dbReference type="InterPro" id="IPR036527">
    <property type="entry name" value="SCP2_sterol-bd_dom_sf"/>
</dbReference>